<protein>
    <submittedName>
        <fullName evidence="2">P-loop containing nucleoside triphosphate hydrolases superfamily protein</fullName>
    </submittedName>
</protein>
<sequence length="267" mass="30410">MCDNNYFELQSDNKYAISVAKNPVHHDRTKHVEIDRHFIAEKTTVKRKSYEKHDLPWPMFGPYSCINVCGREEDGGASHSRRNMIELAVVQRLVQTRFKDSYMLLLIAALKAVDDIKNQRTIILFTSLRVYLGKLAFVVDAGIKECLQKKPAGGEAFLRDASCMLNLMKRLHSLLELSRPKLKSSISIIGALCEEMHSGWPAMVPFLHQQRYLEKDENHESGDHCDEKESICKGEKCSKGKKPAAEATVNPKHQDNNKSKKAKIESR</sequence>
<name>A0A6A2Y805_HIBSY</name>
<keyword evidence="3" id="KW-1185">Reference proteome</keyword>
<comment type="caution">
    <text evidence="2">The sequence shown here is derived from an EMBL/GenBank/DDBJ whole genome shotgun (WGS) entry which is preliminary data.</text>
</comment>
<reference evidence="2" key="1">
    <citation type="submission" date="2019-09" db="EMBL/GenBank/DDBJ databases">
        <title>Draft genome information of white flower Hibiscus syriacus.</title>
        <authorList>
            <person name="Kim Y.-M."/>
        </authorList>
    </citation>
    <scope>NUCLEOTIDE SEQUENCE [LARGE SCALE GENOMIC DNA]</scope>
    <source>
        <strain evidence="2">YM2019G1</strain>
    </source>
</reference>
<evidence type="ECO:0000313" key="3">
    <source>
        <dbReference type="Proteomes" id="UP000436088"/>
    </source>
</evidence>
<evidence type="ECO:0000256" key="1">
    <source>
        <dbReference type="SAM" id="MobiDB-lite"/>
    </source>
</evidence>
<accession>A0A6A2Y805</accession>
<feature type="compositionally biased region" description="Basic and acidic residues" evidence="1">
    <location>
        <begin position="252"/>
        <end position="267"/>
    </location>
</feature>
<dbReference type="GO" id="GO:0016787">
    <property type="term" value="F:hydrolase activity"/>
    <property type="evidence" value="ECO:0007669"/>
    <property type="project" value="UniProtKB-KW"/>
</dbReference>
<dbReference type="AlphaFoldDB" id="A0A6A2Y805"/>
<gene>
    <name evidence="2" type="ORF">F3Y22_tig00112428pilonHSYRG00070</name>
</gene>
<proteinExistence type="predicted"/>
<feature type="region of interest" description="Disordered" evidence="1">
    <location>
        <begin position="235"/>
        <end position="267"/>
    </location>
</feature>
<keyword evidence="2" id="KW-0378">Hydrolase</keyword>
<evidence type="ECO:0000313" key="2">
    <source>
        <dbReference type="EMBL" id="KAE8667277.1"/>
    </source>
</evidence>
<dbReference type="Proteomes" id="UP000436088">
    <property type="component" value="Unassembled WGS sequence"/>
</dbReference>
<dbReference type="EMBL" id="VEPZ02001578">
    <property type="protein sequence ID" value="KAE8667277.1"/>
    <property type="molecule type" value="Genomic_DNA"/>
</dbReference>
<organism evidence="2 3">
    <name type="scientific">Hibiscus syriacus</name>
    <name type="common">Rose of Sharon</name>
    <dbReference type="NCBI Taxonomy" id="106335"/>
    <lineage>
        <taxon>Eukaryota</taxon>
        <taxon>Viridiplantae</taxon>
        <taxon>Streptophyta</taxon>
        <taxon>Embryophyta</taxon>
        <taxon>Tracheophyta</taxon>
        <taxon>Spermatophyta</taxon>
        <taxon>Magnoliopsida</taxon>
        <taxon>eudicotyledons</taxon>
        <taxon>Gunneridae</taxon>
        <taxon>Pentapetalae</taxon>
        <taxon>rosids</taxon>
        <taxon>malvids</taxon>
        <taxon>Malvales</taxon>
        <taxon>Malvaceae</taxon>
        <taxon>Malvoideae</taxon>
        <taxon>Hibiscus</taxon>
    </lineage>
</organism>